<organism evidence="1 2">
    <name type="scientific">Taklimakanibacter albus</name>
    <dbReference type="NCBI Taxonomy" id="2800327"/>
    <lineage>
        <taxon>Bacteria</taxon>
        <taxon>Pseudomonadati</taxon>
        <taxon>Pseudomonadota</taxon>
        <taxon>Alphaproteobacteria</taxon>
        <taxon>Hyphomicrobiales</taxon>
        <taxon>Aestuariivirgaceae</taxon>
        <taxon>Taklimakanibacter</taxon>
    </lineage>
</organism>
<sequence length="249" mass="27508">MASEPILRVSGISLRKGRAILLEDISFTLERGRFYGLLGPNGAGKSSLLKILYRAETANAGKVELDGRPVHAWGRRVYAAKVGALVQEKVSLSGMSLLEVVELGLLPLALPSREVRERANDALRMIDLAHRAGEDAAHLSGGEQQRLFFAQLLALDPDIYLLDEPNNHLDLHFQYKLLDIVKRRQRTVLASFHDIGLAVRYCDEVMLLDGGRLVGQGEMARVLDRRSLAKTYRVAGTFEAGRLEISGPI</sequence>
<proteinExistence type="predicted"/>
<dbReference type="EMBL" id="JAENHL010000006">
    <property type="protein sequence ID" value="MBK1866709.1"/>
    <property type="molecule type" value="Genomic_DNA"/>
</dbReference>
<evidence type="ECO:0000313" key="2">
    <source>
        <dbReference type="Proteomes" id="UP000616151"/>
    </source>
</evidence>
<keyword evidence="1" id="KW-0067">ATP-binding</keyword>
<protein>
    <submittedName>
        <fullName evidence="1">ABC transporter ATP-binding protein</fullName>
    </submittedName>
</protein>
<accession>A0ACC5R231</accession>
<comment type="caution">
    <text evidence="1">The sequence shown here is derived from an EMBL/GenBank/DDBJ whole genome shotgun (WGS) entry which is preliminary data.</text>
</comment>
<dbReference type="Proteomes" id="UP000616151">
    <property type="component" value="Unassembled WGS sequence"/>
</dbReference>
<name>A0ACC5R231_9HYPH</name>
<reference evidence="1" key="1">
    <citation type="submission" date="2021-01" db="EMBL/GenBank/DDBJ databases">
        <authorList>
            <person name="Sun Q."/>
        </authorList>
    </citation>
    <scope>NUCLEOTIDE SEQUENCE</scope>
    <source>
        <strain evidence="1">YIM B02566</strain>
    </source>
</reference>
<keyword evidence="1" id="KW-0547">Nucleotide-binding</keyword>
<gene>
    <name evidence="1" type="ORF">JHL16_10120</name>
</gene>
<evidence type="ECO:0000313" key="1">
    <source>
        <dbReference type="EMBL" id="MBK1866709.1"/>
    </source>
</evidence>
<keyword evidence="2" id="KW-1185">Reference proteome</keyword>